<protein>
    <recommendedName>
        <fullName evidence="3">Small CPxCG-related zinc finger protein</fullName>
    </recommendedName>
</protein>
<accession>A0A7D5T0E7</accession>
<dbReference type="AlphaFoldDB" id="A0A7D5T0E7"/>
<dbReference type="EMBL" id="CP058910">
    <property type="protein sequence ID" value="QLH77968.1"/>
    <property type="molecule type" value="Genomic_DNA"/>
</dbReference>
<sequence>MVHVPEEPRRYVCERCQVVHAGTPIHESGGDHSFEPPASCGGCGGSSFVEFTDWVHHHA</sequence>
<reference evidence="1 2" key="1">
    <citation type="submission" date="2020-07" db="EMBL/GenBank/DDBJ databases">
        <title>Halosimplex pelagicum sp. nov. and Halosimplex rubrum sp. nov., isolated from salted brown alga Laminaria, and emended description of the genus Halosimplex.</title>
        <authorList>
            <person name="Cui H."/>
        </authorList>
    </citation>
    <scope>NUCLEOTIDE SEQUENCE [LARGE SCALE GENOMIC DNA]</scope>
    <source>
        <strain evidence="1 2">R27</strain>
    </source>
</reference>
<dbReference type="Proteomes" id="UP000509667">
    <property type="component" value="Chromosome"/>
</dbReference>
<dbReference type="RefSeq" id="WP_179907891.1">
    <property type="nucleotide sequence ID" value="NZ_CP058910.1"/>
</dbReference>
<dbReference type="KEGG" id="hrr:HZS55_11960"/>
<evidence type="ECO:0000313" key="2">
    <source>
        <dbReference type="Proteomes" id="UP000509667"/>
    </source>
</evidence>
<name>A0A7D5T0E7_9EURY</name>
<proteinExistence type="predicted"/>
<dbReference type="OrthoDB" id="172011at2157"/>
<dbReference type="GeneID" id="56078589"/>
<organism evidence="1 2">
    <name type="scientific">Halosimplex rubrum</name>
    <dbReference type="NCBI Taxonomy" id="869889"/>
    <lineage>
        <taxon>Archaea</taxon>
        <taxon>Methanobacteriati</taxon>
        <taxon>Methanobacteriota</taxon>
        <taxon>Stenosarchaea group</taxon>
        <taxon>Halobacteria</taxon>
        <taxon>Halobacteriales</taxon>
        <taxon>Haloarculaceae</taxon>
        <taxon>Halosimplex</taxon>
    </lineage>
</organism>
<gene>
    <name evidence="1" type="ORF">HZS55_11960</name>
</gene>
<evidence type="ECO:0000313" key="1">
    <source>
        <dbReference type="EMBL" id="QLH77968.1"/>
    </source>
</evidence>
<evidence type="ECO:0008006" key="3">
    <source>
        <dbReference type="Google" id="ProtNLM"/>
    </source>
</evidence>
<keyword evidence="2" id="KW-1185">Reference proteome</keyword>